<dbReference type="PANTHER" id="PTHR13018">
    <property type="entry name" value="PROBABLE MEMBRANE PROTEIN DUF221-RELATED"/>
    <property type="match status" value="1"/>
</dbReference>
<keyword evidence="2" id="KW-0812">Transmembrane</keyword>
<evidence type="ECO:0000256" key="1">
    <source>
        <dbReference type="SAM" id="MobiDB-lite"/>
    </source>
</evidence>
<reference evidence="4 5" key="1">
    <citation type="submission" date="2023-04" db="EMBL/GenBank/DDBJ databases">
        <title>Genome of Basidiobolus ranarum AG-B5.</title>
        <authorList>
            <person name="Stajich J.E."/>
            <person name="Carter-House D."/>
            <person name="Gryganskyi A."/>
        </authorList>
    </citation>
    <scope>NUCLEOTIDE SEQUENCE [LARGE SCALE GENOMIC DNA]</scope>
    <source>
        <strain evidence="4 5">AG-B5</strain>
    </source>
</reference>
<dbReference type="Pfam" id="PF02714">
    <property type="entry name" value="RSN1_7TM"/>
    <property type="match status" value="1"/>
</dbReference>
<feature type="region of interest" description="Disordered" evidence="1">
    <location>
        <begin position="133"/>
        <end position="213"/>
    </location>
</feature>
<keyword evidence="2" id="KW-1133">Transmembrane helix</keyword>
<comment type="caution">
    <text evidence="4">The sequence shown here is derived from an EMBL/GenBank/DDBJ whole genome shotgun (WGS) entry which is preliminary data.</text>
</comment>
<accession>A0ABR2WUM2</accession>
<dbReference type="EMBL" id="JASJQH010000299">
    <property type="protein sequence ID" value="KAK9765224.1"/>
    <property type="molecule type" value="Genomic_DNA"/>
</dbReference>
<feature type="compositionally biased region" description="Polar residues" evidence="1">
    <location>
        <begin position="133"/>
        <end position="159"/>
    </location>
</feature>
<keyword evidence="5" id="KW-1185">Reference proteome</keyword>
<feature type="transmembrane region" description="Helical" evidence="2">
    <location>
        <begin position="6"/>
        <end position="30"/>
    </location>
</feature>
<feature type="compositionally biased region" description="Polar residues" evidence="1">
    <location>
        <begin position="168"/>
        <end position="213"/>
    </location>
</feature>
<dbReference type="Proteomes" id="UP001479436">
    <property type="component" value="Unassembled WGS sequence"/>
</dbReference>
<dbReference type="InterPro" id="IPR003864">
    <property type="entry name" value="CSC1/OSCA1-like_7TM"/>
</dbReference>
<evidence type="ECO:0000256" key="2">
    <source>
        <dbReference type="SAM" id="Phobius"/>
    </source>
</evidence>
<feature type="transmembrane region" description="Helical" evidence="2">
    <location>
        <begin position="42"/>
        <end position="64"/>
    </location>
</feature>
<evidence type="ECO:0000313" key="4">
    <source>
        <dbReference type="EMBL" id="KAK9765224.1"/>
    </source>
</evidence>
<feature type="domain" description="CSC1/OSCA1-like 7TM region" evidence="3">
    <location>
        <begin position="2"/>
        <end position="61"/>
    </location>
</feature>
<evidence type="ECO:0000313" key="5">
    <source>
        <dbReference type="Proteomes" id="UP001479436"/>
    </source>
</evidence>
<keyword evidence="2" id="KW-0472">Membrane</keyword>
<protein>
    <recommendedName>
        <fullName evidence="3">CSC1/OSCA1-like 7TM region domain-containing protein</fullName>
    </recommendedName>
</protein>
<dbReference type="PANTHER" id="PTHR13018:SF5">
    <property type="entry name" value="RE44586P"/>
    <property type="match status" value="1"/>
</dbReference>
<proteinExistence type="predicted"/>
<organism evidence="4 5">
    <name type="scientific">Basidiobolus ranarum</name>
    <dbReference type="NCBI Taxonomy" id="34480"/>
    <lineage>
        <taxon>Eukaryota</taxon>
        <taxon>Fungi</taxon>
        <taxon>Fungi incertae sedis</taxon>
        <taxon>Zoopagomycota</taxon>
        <taxon>Entomophthoromycotina</taxon>
        <taxon>Basidiobolomycetes</taxon>
        <taxon>Basidiobolales</taxon>
        <taxon>Basidiobolaceae</taxon>
        <taxon>Basidiobolus</taxon>
    </lineage>
</organism>
<dbReference type="InterPro" id="IPR045122">
    <property type="entry name" value="Csc1-like"/>
</dbReference>
<evidence type="ECO:0000259" key="3">
    <source>
        <dbReference type="Pfam" id="PF02714"/>
    </source>
</evidence>
<name>A0ABR2WUM2_9FUNG</name>
<gene>
    <name evidence="4" type="ORF">K7432_006622</name>
</gene>
<sequence>MINPLILLCGVMYFGIGLIVYKYQFAFVYVKRYEYNGKYWRYVFRYVSDGLLIFQLSMIGVLALKQAFSPSIGLVPLLGGTVAFKVICRSKFRDRMKYIPLERLYERETETEAKETETNIEISVNDGQLFSNMNHGENTTNFSTSPLEKSHSSGQTHDSLASRGPSLDRNQSSINTQSDFFGTNPSPLPNTSYRSNCSNAPNLNINSSPSPERYLNSSGSINSLWLKKSQSTGLIHDRFGKNTAFSNYRDFLPVSKCTKVCGVQSRSSIESSSNQFLSTEDPKTLSSIEGTPIPICHVVEESIKPNNKQRWGKIQQQIINNPLLSLFLHPFTNSSGPVSEDLAEVPPNPGTPCRETYQDDTDPYETYIHPDFIRPLPKSLWLPKNPLKKLHDLDSDTIEVKTVLSSSLLEITSAQTDNDIAHTTVNNKSTFALGYLGQSLPRRVKSNLSTHENARRGHRIRQPSKVDFRYDAIFNTQTNQLELVNRSKASLDPNSNEMESLRLRRDTNGFIDVIRSGLISIGNRSEILLPWTHRKEYEEKEQDILESRSVRSSVSSGLSI</sequence>